<dbReference type="InterPro" id="IPR027791">
    <property type="entry name" value="Galactosyl_T_C"/>
</dbReference>
<keyword evidence="4 11" id="KW-0328">Glycosyltransferase</keyword>
<dbReference type="InterPro" id="IPR029044">
    <property type="entry name" value="Nucleotide-diphossugar_trans"/>
</dbReference>
<dbReference type="AlphaFoldDB" id="A0A0R3SFL1"/>
<dbReference type="Gene3D" id="3.90.550.10">
    <property type="entry name" value="Spore Coat Polysaccharide Biosynthesis Protein SpsA, Chain A"/>
    <property type="match status" value="1"/>
</dbReference>
<dbReference type="Pfam" id="PF02709">
    <property type="entry name" value="Glyco_transf_7C"/>
    <property type="match status" value="1"/>
</dbReference>
<dbReference type="InterPro" id="IPR003859">
    <property type="entry name" value="Galactosyl_T"/>
</dbReference>
<evidence type="ECO:0000256" key="9">
    <source>
        <dbReference type="ARBA" id="ARBA00023136"/>
    </source>
</evidence>
<comment type="similarity">
    <text evidence="3 11">Belongs to the glycosyltransferase 7 family.</text>
</comment>
<evidence type="ECO:0000256" key="5">
    <source>
        <dbReference type="ARBA" id="ARBA00022679"/>
    </source>
</evidence>
<dbReference type="PANTHER" id="PTHR19300">
    <property type="entry name" value="BETA-1,4-GALACTOSYLTRANSFERASE"/>
    <property type="match status" value="1"/>
</dbReference>
<evidence type="ECO:0000256" key="4">
    <source>
        <dbReference type="ARBA" id="ARBA00022676"/>
    </source>
</evidence>
<proteinExistence type="inferred from homology"/>
<sequence>MRLTFLQGAFWLTLLSCSSIIGLYVYSYIYNMYSEYFQDKNRVLDVRKSLIIAREQYKDSISLSDIDKLAEEFSRNQSLYKPVQPVGEKIIFLVPYRDRKQDLLAFLLHMTAYLRIKGTNYEIVVIEQKEGGRFNRAKLFNAALREIFTAKPGDRLYQCKCFAFHDVDKIPMSLKTPYRCAFRPIQILRYVHYKEGGKMMFRTTLGGVTLFTQTHLEAMNGASNSFEGWGGEDDDLRKRVSYIHQRPILVRFDEGQFYEENGDSHFRDKSDARYEMLARSNRQSMMEDGLRQVQYTLVERKNFTNFIWMYFII</sequence>
<accession>A0A0R3SFL1</accession>
<protein>
    <recommendedName>
        <fullName evidence="11">Beta-1,4-galactosyltransferase</fullName>
        <ecNumber evidence="11">2.4.1.-</ecNumber>
    </recommendedName>
</protein>
<dbReference type="SUPFAM" id="SSF53448">
    <property type="entry name" value="Nucleotide-diphospho-sugar transferases"/>
    <property type="match status" value="1"/>
</dbReference>
<evidence type="ECO:0000313" key="15">
    <source>
        <dbReference type="Proteomes" id="UP000274504"/>
    </source>
</evidence>
<dbReference type="GO" id="GO:0008378">
    <property type="term" value="F:galactosyltransferase activity"/>
    <property type="evidence" value="ECO:0007669"/>
    <property type="project" value="TreeGrafter"/>
</dbReference>
<keyword evidence="6" id="KW-0812">Transmembrane</keyword>
<evidence type="ECO:0000256" key="10">
    <source>
        <dbReference type="ARBA" id="ARBA00023180"/>
    </source>
</evidence>
<dbReference type="Proteomes" id="UP000274504">
    <property type="component" value="Unassembled WGS sequence"/>
</dbReference>
<evidence type="ECO:0000259" key="12">
    <source>
        <dbReference type="Pfam" id="PF02709"/>
    </source>
</evidence>
<reference evidence="14 15" key="2">
    <citation type="submission" date="2018-11" db="EMBL/GenBank/DDBJ databases">
        <authorList>
            <consortium name="Pathogen Informatics"/>
        </authorList>
    </citation>
    <scope>NUCLEOTIDE SEQUENCE [LARGE SCALE GENOMIC DNA]</scope>
</reference>
<comment type="subcellular location">
    <subcellularLocation>
        <location evidence="1">Membrane</location>
        <topology evidence="1">Single-pass type II membrane protein</topology>
    </subcellularLocation>
</comment>
<dbReference type="InterPro" id="IPR027995">
    <property type="entry name" value="Galactosyl_T_N"/>
</dbReference>
<dbReference type="GO" id="GO:0005975">
    <property type="term" value="P:carbohydrate metabolic process"/>
    <property type="evidence" value="ECO:0007669"/>
    <property type="project" value="InterPro"/>
</dbReference>
<organism evidence="16">
    <name type="scientific">Hymenolepis diminuta</name>
    <name type="common">Rat tapeworm</name>
    <dbReference type="NCBI Taxonomy" id="6216"/>
    <lineage>
        <taxon>Eukaryota</taxon>
        <taxon>Metazoa</taxon>
        <taxon>Spiralia</taxon>
        <taxon>Lophotrochozoa</taxon>
        <taxon>Platyhelminthes</taxon>
        <taxon>Cestoda</taxon>
        <taxon>Eucestoda</taxon>
        <taxon>Cyclophyllidea</taxon>
        <taxon>Hymenolepididae</taxon>
        <taxon>Hymenolepis</taxon>
    </lineage>
</organism>
<dbReference type="GO" id="GO:0005794">
    <property type="term" value="C:Golgi apparatus"/>
    <property type="evidence" value="ECO:0007669"/>
    <property type="project" value="TreeGrafter"/>
</dbReference>
<keyword evidence="10 11" id="KW-0325">Glycoprotein</keyword>
<gene>
    <name evidence="14" type="ORF">HDID_LOCUS3635</name>
</gene>
<dbReference type="OrthoDB" id="10016069at2759"/>
<evidence type="ECO:0000256" key="6">
    <source>
        <dbReference type="ARBA" id="ARBA00022692"/>
    </source>
</evidence>
<evidence type="ECO:0000256" key="3">
    <source>
        <dbReference type="ARBA" id="ARBA00005735"/>
    </source>
</evidence>
<keyword evidence="7 11" id="KW-0735">Signal-anchor</keyword>
<evidence type="ECO:0000259" key="13">
    <source>
        <dbReference type="Pfam" id="PF13733"/>
    </source>
</evidence>
<keyword evidence="9" id="KW-0472">Membrane</keyword>
<evidence type="ECO:0000256" key="11">
    <source>
        <dbReference type="RuleBase" id="RU368121"/>
    </source>
</evidence>
<dbReference type="PROSITE" id="PS51257">
    <property type="entry name" value="PROKAR_LIPOPROTEIN"/>
    <property type="match status" value="1"/>
</dbReference>
<evidence type="ECO:0000313" key="14">
    <source>
        <dbReference type="EMBL" id="VDL36285.1"/>
    </source>
</evidence>
<dbReference type="PRINTS" id="PR02050">
    <property type="entry name" value="B14GALTRFASE"/>
</dbReference>
<evidence type="ECO:0000256" key="7">
    <source>
        <dbReference type="ARBA" id="ARBA00022968"/>
    </source>
</evidence>
<name>A0A0R3SFL1_HYMDI</name>
<dbReference type="WBParaSite" id="HDID_0000363701-mRNA-1">
    <property type="protein sequence ID" value="HDID_0000363701-mRNA-1"/>
    <property type="gene ID" value="HDID_0000363701"/>
</dbReference>
<dbReference type="PANTHER" id="PTHR19300:SF57">
    <property type="entry name" value="BETA-1,4-N-ACETYLGALACTOSAMINYLTRANSFERASE"/>
    <property type="match status" value="1"/>
</dbReference>
<dbReference type="STRING" id="6216.A0A0R3SFL1"/>
<reference evidence="16" key="1">
    <citation type="submission" date="2017-02" db="UniProtKB">
        <authorList>
            <consortium name="WormBaseParasite"/>
        </authorList>
    </citation>
    <scope>IDENTIFICATION</scope>
</reference>
<dbReference type="Pfam" id="PF13733">
    <property type="entry name" value="Glyco_transf_7N"/>
    <property type="match status" value="1"/>
</dbReference>
<dbReference type="EMBL" id="UYSG01001151">
    <property type="protein sequence ID" value="VDL36285.1"/>
    <property type="molecule type" value="Genomic_DNA"/>
</dbReference>
<keyword evidence="5 11" id="KW-0808">Transferase</keyword>
<evidence type="ECO:0000313" key="16">
    <source>
        <dbReference type="WBParaSite" id="HDID_0000363701-mRNA-1"/>
    </source>
</evidence>
<evidence type="ECO:0000256" key="8">
    <source>
        <dbReference type="ARBA" id="ARBA00022989"/>
    </source>
</evidence>
<evidence type="ECO:0000256" key="1">
    <source>
        <dbReference type="ARBA" id="ARBA00004606"/>
    </source>
</evidence>
<comment type="pathway">
    <text evidence="2 11">Protein modification; protein glycosylation.</text>
</comment>
<dbReference type="GO" id="GO:0016020">
    <property type="term" value="C:membrane"/>
    <property type="evidence" value="ECO:0007669"/>
    <property type="project" value="UniProtKB-SubCell"/>
</dbReference>
<comment type="function">
    <text evidence="11">Catalyses the transfer of galactose onto proteins or lipids.</text>
</comment>
<dbReference type="EC" id="2.4.1.-" evidence="11"/>
<feature type="domain" description="Galactosyltransferase N-terminal" evidence="13">
    <location>
        <begin position="58"/>
        <end position="180"/>
    </location>
</feature>
<evidence type="ECO:0000256" key="2">
    <source>
        <dbReference type="ARBA" id="ARBA00004922"/>
    </source>
</evidence>
<dbReference type="UniPathway" id="UPA00378"/>
<feature type="domain" description="Galactosyltransferase C-terminal" evidence="12">
    <location>
        <begin position="197"/>
        <end position="244"/>
    </location>
</feature>
<keyword evidence="8" id="KW-1133">Transmembrane helix</keyword>